<feature type="domain" description="Cyclin-like" evidence="5">
    <location>
        <begin position="150"/>
        <end position="233"/>
    </location>
</feature>
<comment type="similarity">
    <text evidence="4">Belongs to the cyclin family.</text>
</comment>
<gene>
    <name evidence="7" type="ORF">K470DRAFT_207829</name>
</gene>
<dbReference type="EMBL" id="MU005988">
    <property type="protein sequence ID" value="KAF2859784.1"/>
    <property type="molecule type" value="Genomic_DNA"/>
</dbReference>
<keyword evidence="8" id="KW-1185">Reference proteome</keyword>
<dbReference type="SMART" id="SM01332">
    <property type="entry name" value="Cyclin_C"/>
    <property type="match status" value="1"/>
</dbReference>
<dbReference type="InterPro" id="IPR006671">
    <property type="entry name" value="Cyclin_N"/>
</dbReference>
<dbReference type="GO" id="GO:0044772">
    <property type="term" value="P:mitotic cell cycle phase transition"/>
    <property type="evidence" value="ECO:0007669"/>
    <property type="project" value="InterPro"/>
</dbReference>
<feature type="non-terminal residue" evidence="7">
    <location>
        <position position="1"/>
    </location>
</feature>
<evidence type="ECO:0000313" key="7">
    <source>
        <dbReference type="EMBL" id="KAF2859784.1"/>
    </source>
</evidence>
<dbReference type="AlphaFoldDB" id="A0A6A7BX44"/>
<protein>
    <submittedName>
        <fullName evidence="7">Cyclin-like protein</fullName>
    </submittedName>
</protein>
<proteinExistence type="inferred from homology"/>
<dbReference type="InterPro" id="IPR036915">
    <property type="entry name" value="Cyclin-like_sf"/>
</dbReference>
<dbReference type="Pfam" id="PF00134">
    <property type="entry name" value="Cyclin_N"/>
    <property type="match status" value="1"/>
</dbReference>
<keyword evidence="2 4" id="KW-0195">Cyclin</keyword>
<dbReference type="GO" id="GO:0016538">
    <property type="term" value="F:cyclin-dependent protein serine/threonine kinase regulator activity"/>
    <property type="evidence" value="ECO:0007669"/>
    <property type="project" value="InterPro"/>
</dbReference>
<organism evidence="7 8">
    <name type="scientific">Piedraia hortae CBS 480.64</name>
    <dbReference type="NCBI Taxonomy" id="1314780"/>
    <lineage>
        <taxon>Eukaryota</taxon>
        <taxon>Fungi</taxon>
        <taxon>Dikarya</taxon>
        <taxon>Ascomycota</taxon>
        <taxon>Pezizomycotina</taxon>
        <taxon>Dothideomycetes</taxon>
        <taxon>Dothideomycetidae</taxon>
        <taxon>Capnodiales</taxon>
        <taxon>Piedraiaceae</taxon>
        <taxon>Piedraia</taxon>
    </lineage>
</organism>
<accession>A0A6A7BX44</accession>
<dbReference type="Proteomes" id="UP000799421">
    <property type="component" value="Unassembled WGS sequence"/>
</dbReference>
<evidence type="ECO:0000256" key="3">
    <source>
        <dbReference type="ARBA" id="ARBA00023306"/>
    </source>
</evidence>
<dbReference type="InterPro" id="IPR039361">
    <property type="entry name" value="Cyclin"/>
</dbReference>
<dbReference type="SUPFAM" id="SSF47954">
    <property type="entry name" value="Cyclin-like"/>
    <property type="match status" value="2"/>
</dbReference>
<dbReference type="Pfam" id="PF02984">
    <property type="entry name" value="Cyclin_C"/>
    <property type="match status" value="1"/>
</dbReference>
<evidence type="ECO:0000256" key="1">
    <source>
        <dbReference type="ARBA" id="ARBA00022618"/>
    </source>
</evidence>
<feature type="domain" description="Cyclin-like" evidence="5">
    <location>
        <begin position="53"/>
        <end position="137"/>
    </location>
</feature>
<dbReference type="SMART" id="SM00385">
    <property type="entry name" value="CYCLIN"/>
    <property type="match status" value="2"/>
</dbReference>
<evidence type="ECO:0000256" key="4">
    <source>
        <dbReference type="RuleBase" id="RU000383"/>
    </source>
</evidence>
<evidence type="ECO:0000259" key="5">
    <source>
        <dbReference type="SMART" id="SM00385"/>
    </source>
</evidence>
<evidence type="ECO:0000259" key="6">
    <source>
        <dbReference type="SMART" id="SM01332"/>
    </source>
</evidence>
<dbReference type="GO" id="GO:0051301">
    <property type="term" value="P:cell division"/>
    <property type="evidence" value="ECO:0007669"/>
    <property type="project" value="UniProtKB-KW"/>
</dbReference>
<reference evidence="7" key="1">
    <citation type="journal article" date="2020" name="Stud. Mycol.">
        <title>101 Dothideomycetes genomes: a test case for predicting lifestyles and emergence of pathogens.</title>
        <authorList>
            <person name="Haridas S."/>
            <person name="Albert R."/>
            <person name="Binder M."/>
            <person name="Bloem J."/>
            <person name="Labutti K."/>
            <person name="Salamov A."/>
            <person name="Andreopoulos B."/>
            <person name="Baker S."/>
            <person name="Barry K."/>
            <person name="Bills G."/>
            <person name="Bluhm B."/>
            <person name="Cannon C."/>
            <person name="Castanera R."/>
            <person name="Culley D."/>
            <person name="Daum C."/>
            <person name="Ezra D."/>
            <person name="Gonzalez J."/>
            <person name="Henrissat B."/>
            <person name="Kuo A."/>
            <person name="Liang C."/>
            <person name="Lipzen A."/>
            <person name="Lutzoni F."/>
            <person name="Magnuson J."/>
            <person name="Mondo S."/>
            <person name="Nolan M."/>
            <person name="Ohm R."/>
            <person name="Pangilinan J."/>
            <person name="Park H.-J."/>
            <person name="Ramirez L."/>
            <person name="Alfaro M."/>
            <person name="Sun H."/>
            <person name="Tritt A."/>
            <person name="Yoshinaga Y."/>
            <person name="Zwiers L.-H."/>
            <person name="Turgeon B."/>
            <person name="Goodwin S."/>
            <person name="Spatafora J."/>
            <person name="Crous P."/>
            <person name="Grigoriev I."/>
        </authorList>
    </citation>
    <scope>NUCLEOTIDE SEQUENCE</scope>
    <source>
        <strain evidence="7">CBS 480.64</strain>
    </source>
</reference>
<dbReference type="InterPro" id="IPR013763">
    <property type="entry name" value="Cyclin-like_dom"/>
</dbReference>
<dbReference type="PANTHER" id="PTHR10177">
    <property type="entry name" value="CYCLINS"/>
    <property type="match status" value="1"/>
</dbReference>
<name>A0A6A7BX44_9PEZI</name>
<dbReference type="Gene3D" id="1.10.472.10">
    <property type="entry name" value="Cyclin-like"/>
    <property type="match status" value="2"/>
</dbReference>
<evidence type="ECO:0000256" key="2">
    <source>
        <dbReference type="ARBA" id="ARBA00023127"/>
    </source>
</evidence>
<dbReference type="PIRSF" id="PIRSF001771">
    <property type="entry name" value="Cyclin_A_B_D_E"/>
    <property type="match status" value="1"/>
</dbReference>
<dbReference type="OrthoDB" id="5590282at2759"/>
<evidence type="ECO:0000313" key="8">
    <source>
        <dbReference type="Proteomes" id="UP000799421"/>
    </source>
</evidence>
<keyword evidence="3" id="KW-0131">Cell cycle</keyword>
<feature type="non-terminal residue" evidence="7">
    <location>
        <position position="267"/>
    </location>
</feature>
<dbReference type="PROSITE" id="PS00292">
    <property type="entry name" value="CYCLINS"/>
    <property type="match status" value="1"/>
</dbReference>
<keyword evidence="1" id="KW-0132">Cell division</keyword>
<sequence>IDIDGFDDEKYLAEYGDELLMHLATLEGEMITEDYYPDKQPHLSSSLRGEAYNWLLKLNAQLRVPAETLLVTMNILDRFLAIRTVDERAYWLAFFTALRLACKYTTIKMPDLKWCEQICFKKFTRSEFLTSEAAMLKVLKFRLSCPTAHNFLSRFSKVDGKPDDEVHTAAKAIAQISCLDVGFIGYRPSAIATASVFLARKALSRADWDPMEIGEVTGYVWGEVKGIYDFMLEFLRAPIRHHCFFAPARAGEPVNPIVGIRKWALKT</sequence>
<dbReference type="InterPro" id="IPR048258">
    <property type="entry name" value="Cyclins_cyclin-box"/>
</dbReference>
<feature type="domain" description="Cyclin C-terminal" evidence="6">
    <location>
        <begin position="146"/>
        <end position="257"/>
    </location>
</feature>
<dbReference type="InterPro" id="IPR004367">
    <property type="entry name" value="Cyclin_C-dom"/>
</dbReference>
<dbReference type="InterPro" id="IPR046965">
    <property type="entry name" value="Cyclin_A/B-like"/>
</dbReference>